<accession>A0A9D3XRI7</accession>
<protein>
    <submittedName>
        <fullName evidence="2">Uncharacterized protein</fullName>
    </submittedName>
</protein>
<evidence type="ECO:0000313" key="2">
    <source>
        <dbReference type="EMBL" id="KAH1184547.1"/>
    </source>
</evidence>
<dbReference type="EMBL" id="JAHDVG010000464">
    <property type="protein sequence ID" value="KAH1184547.1"/>
    <property type="molecule type" value="Genomic_DNA"/>
</dbReference>
<organism evidence="2 3">
    <name type="scientific">Mauremys mutica</name>
    <name type="common">yellowpond turtle</name>
    <dbReference type="NCBI Taxonomy" id="74926"/>
    <lineage>
        <taxon>Eukaryota</taxon>
        <taxon>Metazoa</taxon>
        <taxon>Chordata</taxon>
        <taxon>Craniata</taxon>
        <taxon>Vertebrata</taxon>
        <taxon>Euteleostomi</taxon>
        <taxon>Archelosauria</taxon>
        <taxon>Testudinata</taxon>
        <taxon>Testudines</taxon>
        <taxon>Cryptodira</taxon>
        <taxon>Durocryptodira</taxon>
        <taxon>Testudinoidea</taxon>
        <taxon>Geoemydidae</taxon>
        <taxon>Geoemydinae</taxon>
        <taxon>Mauremys</taxon>
    </lineage>
</organism>
<name>A0A9D3XRI7_9SAUR</name>
<reference evidence="2" key="1">
    <citation type="submission" date="2021-09" db="EMBL/GenBank/DDBJ databases">
        <title>The genome of Mauremys mutica provides insights into the evolution of semi-aquatic lifestyle.</title>
        <authorList>
            <person name="Gong S."/>
            <person name="Gao Y."/>
        </authorList>
    </citation>
    <scope>NUCLEOTIDE SEQUENCE</scope>
    <source>
        <strain evidence="2">MM-2020</strain>
        <tissue evidence="2">Muscle</tissue>
    </source>
</reference>
<sequence length="142" mass="15102">MLAKRKLVLESNPPTPASEGRAIETPAGQRLHLPCHQPPQPHAQHVGNEVAETSETAEPGLQQGPASGSQPQPLPSLTLPHQPQCHDLLPVMRLTQPAFVHLLSSGLQSSPESSTCERPQTCVHMDTAFSAAGPEPRTLGLP</sequence>
<comment type="caution">
    <text evidence="2">The sequence shown here is derived from an EMBL/GenBank/DDBJ whole genome shotgun (WGS) entry which is preliminary data.</text>
</comment>
<gene>
    <name evidence="2" type="ORF">KIL84_012488</name>
</gene>
<feature type="compositionally biased region" description="Low complexity" evidence="1">
    <location>
        <begin position="59"/>
        <end position="83"/>
    </location>
</feature>
<feature type="region of interest" description="Disordered" evidence="1">
    <location>
        <begin position="1"/>
        <end position="83"/>
    </location>
</feature>
<dbReference type="AlphaFoldDB" id="A0A9D3XRI7"/>
<evidence type="ECO:0000313" key="3">
    <source>
        <dbReference type="Proteomes" id="UP000827986"/>
    </source>
</evidence>
<evidence type="ECO:0000256" key="1">
    <source>
        <dbReference type="SAM" id="MobiDB-lite"/>
    </source>
</evidence>
<keyword evidence="3" id="KW-1185">Reference proteome</keyword>
<dbReference type="Proteomes" id="UP000827986">
    <property type="component" value="Unassembled WGS sequence"/>
</dbReference>
<proteinExistence type="predicted"/>